<dbReference type="Gene3D" id="1.10.260.40">
    <property type="entry name" value="lambda repressor-like DNA-binding domains"/>
    <property type="match status" value="2"/>
</dbReference>
<protein>
    <recommendedName>
        <fullName evidence="1">HTH cro/C1-type domain-containing protein</fullName>
    </recommendedName>
</protein>
<sequence>MAFKMNISQTAYSYLENKDEDKLAIRELRKIASIFEISLTDLIANLTDSEPTSIMKTDLTTSALNFVQKINKNDTYKQSICASVKQIREIQGITQQIMADRMGVSLKTYRLLENQPDDLFKLGRIKQIAIVLSVPHWSVLIPEDNAELMIL</sequence>
<dbReference type="CDD" id="cd00093">
    <property type="entry name" value="HTH_XRE"/>
    <property type="match status" value="2"/>
</dbReference>
<proteinExistence type="predicted"/>
<dbReference type="InterPro" id="IPR001387">
    <property type="entry name" value="Cro/C1-type_HTH"/>
</dbReference>
<keyword evidence="3" id="KW-1185">Reference proteome</keyword>
<dbReference type="KEGG" id="smon:AWR27_02265"/>
<evidence type="ECO:0000313" key="2">
    <source>
        <dbReference type="EMBL" id="AQG78267.1"/>
    </source>
</evidence>
<feature type="domain" description="HTH cro/C1-type" evidence="1">
    <location>
        <begin position="1"/>
        <end position="42"/>
    </location>
</feature>
<dbReference type="EMBL" id="CP014263">
    <property type="protein sequence ID" value="AQG78267.1"/>
    <property type="molecule type" value="Genomic_DNA"/>
</dbReference>
<dbReference type="PROSITE" id="PS50943">
    <property type="entry name" value="HTH_CROC1"/>
    <property type="match status" value="2"/>
</dbReference>
<reference evidence="2 3" key="1">
    <citation type="submission" date="2016-01" db="EMBL/GenBank/DDBJ databases">
        <authorList>
            <person name="Oliw E.H."/>
        </authorList>
    </citation>
    <scope>NUCLEOTIDE SEQUENCE [LARGE SCALE GENOMIC DNA]</scope>
    <source>
        <strain evidence="2 3">DY10</strain>
    </source>
</reference>
<dbReference type="SUPFAM" id="SSF47413">
    <property type="entry name" value="lambda repressor-like DNA-binding domains"/>
    <property type="match status" value="1"/>
</dbReference>
<accession>A0A1P9WSC3</accession>
<name>A0A1P9WSC3_9BACT</name>
<gene>
    <name evidence="2" type="ORF">AWR27_02265</name>
</gene>
<dbReference type="GO" id="GO:0003677">
    <property type="term" value="F:DNA binding"/>
    <property type="evidence" value="ECO:0007669"/>
    <property type="project" value="InterPro"/>
</dbReference>
<evidence type="ECO:0000313" key="3">
    <source>
        <dbReference type="Proteomes" id="UP000187941"/>
    </source>
</evidence>
<dbReference type="AlphaFoldDB" id="A0A1P9WSC3"/>
<dbReference type="InterPro" id="IPR010982">
    <property type="entry name" value="Lambda_DNA-bd_dom_sf"/>
</dbReference>
<organism evidence="2 3">
    <name type="scientific">Spirosoma montaniterrae</name>
    <dbReference type="NCBI Taxonomy" id="1178516"/>
    <lineage>
        <taxon>Bacteria</taxon>
        <taxon>Pseudomonadati</taxon>
        <taxon>Bacteroidota</taxon>
        <taxon>Cytophagia</taxon>
        <taxon>Cytophagales</taxon>
        <taxon>Cytophagaceae</taxon>
        <taxon>Spirosoma</taxon>
    </lineage>
</organism>
<dbReference type="Proteomes" id="UP000187941">
    <property type="component" value="Chromosome"/>
</dbReference>
<feature type="domain" description="HTH cro/C1-type" evidence="1">
    <location>
        <begin position="84"/>
        <end position="140"/>
    </location>
</feature>
<evidence type="ECO:0000259" key="1">
    <source>
        <dbReference type="PROSITE" id="PS50943"/>
    </source>
</evidence>